<dbReference type="PANTHER" id="PTHR36234">
    <property type="entry name" value="LYSYL ENDOPEPTIDASE"/>
    <property type="match status" value="1"/>
</dbReference>
<dbReference type="NCBIfam" id="TIGR04183">
    <property type="entry name" value="Por_Secre_tail"/>
    <property type="match status" value="1"/>
</dbReference>
<feature type="signal peptide" evidence="3">
    <location>
        <begin position="1"/>
        <end position="20"/>
    </location>
</feature>
<accession>A0ABR7QFB8</accession>
<evidence type="ECO:0000313" key="6">
    <source>
        <dbReference type="Proteomes" id="UP000619238"/>
    </source>
</evidence>
<feature type="chain" id="PRO_5046034604" evidence="3">
    <location>
        <begin position="21"/>
        <end position="878"/>
    </location>
</feature>
<keyword evidence="1 3" id="KW-0732">Signal</keyword>
<name>A0ABR7QFB8_9FLAO</name>
<evidence type="ECO:0000256" key="3">
    <source>
        <dbReference type="SAM" id="SignalP"/>
    </source>
</evidence>
<dbReference type="Proteomes" id="UP000619238">
    <property type="component" value="Unassembled WGS sequence"/>
</dbReference>
<proteinExistence type="predicted"/>
<dbReference type="InterPro" id="IPR026444">
    <property type="entry name" value="Secre_tail"/>
</dbReference>
<feature type="domain" description="Secretion system C-terminal sorting" evidence="4">
    <location>
        <begin position="805"/>
        <end position="877"/>
    </location>
</feature>
<sequence>MKTKLLCTCFLVLLSWQLSAQLSEGGTPYGLTLQNKGFLSAEIPVIDMPLVDVESFKREDELTKDELKPFRFGAEISVEIGLKDGVWQTLSNGDRIWNVSIVSPNALSINLIFKKYKLPAGGKLFIYNKENQVLGAFTDKNNGKDGIFATDLIQGDFITIEYLEPKDVIGEGEILLDKVIHGYRTPYAFGDASGRWCHNNVNCSVGAPWTCEIDASMLIIVGGGSCSGSVVNNTNQDKKPYVLTANHCYNPSTSSWVFRFNWQGATCANPASSPSSQSLTGATLRARRTTTDFCLVEINSAIPASYNVTYAGWDKSGTTPADVTGIHHPRGDIKKISFDSNPASTTNTWLIDQWDDGLVEPGSSGSPLFNQNHQIVGQLMNGDLNIGCTGSGGSLVDNNNYGKFSGSWTGGGTNSTRLSNWLDPANTGAEVLKTMGCDSGYDLAGFDSSRDGGEEPNNSGQGIWQSPDIWNRRNNSGLNLTHEDPGYIGSNYNVMRFRVHNTSFVTSSISYAKLYWTLGSTGETWPESWDGTVLVGGNPGGGELTVPYTGFTATNTYVAGQGFRIPALAPGQEYIIDAKWQPDDPAIFGLSNGAMICFLGRIVDPNDPMANENPGPGAPIGPNVKNNNNIVTRNASLVNLGGSYSTGFGGILVGNHTFEHARFDINFTLVDQVSTPFRELGEIRFQLSRELWESWLSSGARSEGIEILDQERREVLIVDPTRAQLLSVEIPPREYYPLSVEFRMNDGVRQSVNYHFAFSQNLSDDPEAEYGSECHYYVEFNGETNEDRGEPFQRTAADDDIVLIPNPSRGQFTVQIQETEVQRGMIQVLDINTGRLLYEKVFNHQDKISVDLGNLRPNVYILKLITDKKVTTKRIIVN</sequence>
<dbReference type="InterPro" id="IPR009003">
    <property type="entry name" value="Peptidase_S1_PA"/>
</dbReference>
<feature type="region of interest" description="Disordered" evidence="2">
    <location>
        <begin position="446"/>
        <end position="468"/>
    </location>
</feature>
<dbReference type="SUPFAM" id="SSF50494">
    <property type="entry name" value="Trypsin-like serine proteases"/>
    <property type="match status" value="1"/>
</dbReference>
<protein>
    <submittedName>
        <fullName evidence="5">Trypsin-like peptidase domain-containing protein</fullName>
    </submittedName>
</protein>
<evidence type="ECO:0000313" key="5">
    <source>
        <dbReference type="EMBL" id="MBC8757188.1"/>
    </source>
</evidence>
<dbReference type="EMBL" id="JACGWS010000017">
    <property type="protein sequence ID" value="MBC8757188.1"/>
    <property type="molecule type" value="Genomic_DNA"/>
</dbReference>
<evidence type="ECO:0000259" key="4">
    <source>
        <dbReference type="Pfam" id="PF18962"/>
    </source>
</evidence>
<dbReference type="PANTHER" id="PTHR36234:SF5">
    <property type="entry name" value="LYSYL ENDOPEPTIDASE"/>
    <property type="match status" value="1"/>
</dbReference>
<organism evidence="5 6">
    <name type="scientific">Kordia aestuariivivens</name>
    <dbReference type="NCBI Taxonomy" id="2759037"/>
    <lineage>
        <taxon>Bacteria</taxon>
        <taxon>Pseudomonadati</taxon>
        <taxon>Bacteroidota</taxon>
        <taxon>Flavobacteriia</taxon>
        <taxon>Flavobacteriales</taxon>
        <taxon>Flavobacteriaceae</taxon>
        <taxon>Kordia</taxon>
    </lineage>
</organism>
<dbReference type="Pfam" id="PF13365">
    <property type="entry name" value="Trypsin_2"/>
    <property type="match status" value="1"/>
</dbReference>
<keyword evidence="6" id="KW-1185">Reference proteome</keyword>
<dbReference type="Pfam" id="PF18962">
    <property type="entry name" value="Por_Secre_tail"/>
    <property type="match status" value="1"/>
</dbReference>
<gene>
    <name evidence="5" type="ORF">H2O64_21135</name>
</gene>
<dbReference type="RefSeq" id="WP_187564232.1">
    <property type="nucleotide sequence ID" value="NZ_JACGWS010000017.1"/>
</dbReference>
<reference evidence="5 6" key="1">
    <citation type="submission" date="2020-07" db="EMBL/GenBank/DDBJ databases">
        <title>Description of Kordia aestuariivivens sp. nov., isolated from a tidal flat.</title>
        <authorList>
            <person name="Park S."/>
            <person name="Yoon J.-H."/>
        </authorList>
    </citation>
    <scope>NUCLEOTIDE SEQUENCE [LARGE SCALE GENOMIC DNA]</scope>
    <source>
        <strain evidence="5 6">YSTF-M3</strain>
    </source>
</reference>
<dbReference type="Gene3D" id="2.40.10.10">
    <property type="entry name" value="Trypsin-like serine proteases"/>
    <property type="match status" value="2"/>
</dbReference>
<evidence type="ECO:0000256" key="2">
    <source>
        <dbReference type="SAM" id="MobiDB-lite"/>
    </source>
</evidence>
<dbReference type="InterPro" id="IPR043504">
    <property type="entry name" value="Peptidase_S1_PA_chymotrypsin"/>
</dbReference>
<evidence type="ECO:0000256" key="1">
    <source>
        <dbReference type="ARBA" id="ARBA00022729"/>
    </source>
</evidence>
<comment type="caution">
    <text evidence="5">The sequence shown here is derived from an EMBL/GenBank/DDBJ whole genome shotgun (WGS) entry which is preliminary data.</text>
</comment>